<protein>
    <submittedName>
        <fullName evidence="1">Uncharacterized protein</fullName>
    </submittedName>
</protein>
<evidence type="ECO:0000313" key="2">
    <source>
        <dbReference type="Proteomes" id="UP000334019"/>
    </source>
</evidence>
<dbReference type="KEGG" id="atq:GH723_10450"/>
<dbReference type="AlphaFoldDB" id="A0A5Q2RI50"/>
<organism evidence="1 2">
    <name type="scientific">Actinomarinicola tropica</name>
    <dbReference type="NCBI Taxonomy" id="2789776"/>
    <lineage>
        <taxon>Bacteria</taxon>
        <taxon>Bacillati</taxon>
        <taxon>Actinomycetota</taxon>
        <taxon>Acidimicrobiia</taxon>
        <taxon>Acidimicrobiales</taxon>
        <taxon>Iamiaceae</taxon>
        <taxon>Actinomarinicola</taxon>
    </lineage>
</organism>
<proteinExistence type="predicted"/>
<accession>A0A5Q2RI50</accession>
<evidence type="ECO:0000313" key="1">
    <source>
        <dbReference type="EMBL" id="QGG95483.1"/>
    </source>
</evidence>
<gene>
    <name evidence="1" type="ORF">GH723_10450</name>
</gene>
<dbReference type="RefSeq" id="WP_153759590.1">
    <property type="nucleotide sequence ID" value="NZ_CP045851.1"/>
</dbReference>
<dbReference type="EMBL" id="CP045851">
    <property type="protein sequence ID" value="QGG95483.1"/>
    <property type="molecule type" value="Genomic_DNA"/>
</dbReference>
<dbReference type="Proteomes" id="UP000334019">
    <property type="component" value="Chromosome"/>
</dbReference>
<reference evidence="1 2" key="1">
    <citation type="submission" date="2019-11" db="EMBL/GenBank/DDBJ databases">
        <authorList>
            <person name="He Y."/>
        </authorList>
    </citation>
    <scope>NUCLEOTIDE SEQUENCE [LARGE SCALE GENOMIC DNA]</scope>
    <source>
        <strain evidence="1 2">SCSIO 58843</strain>
    </source>
</reference>
<name>A0A5Q2RI50_9ACTN</name>
<sequence>MSKRNAQRTRSGPITYIALAVVLYALLSVAYALATTNSACGELNDYKEWRLVPPGWECPAPGPIY</sequence>
<keyword evidence="2" id="KW-1185">Reference proteome</keyword>